<dbReference type="Proteomes" id="UP001596220">
    <property type="component" value="Unassembled WGS sequence"/>
</dbReference>
<proteinExistence type="predicted"/>
<gene>
    <name evidence="2" type="ORF">ACFP3R_23450</name>
</gene>
<evidence type="ECO:0000256" key="1">
    <source>
        <dbReference type="SAM" id="MobiDB-lite"/>
    </source>
</evidence>
<evidence type="ECO:0000313" key="3">
    <source>
        <dbReference type="Proteomes" id="UP001596220"/>
    </source>
</evidence>
<keyword evidence="3" id="KW-1185">Reference proteome</keyword>
<accession>A0ABW1PBS5</accession>
<protein>
    <submittedName>
        <fullName evidence="2">Uncharacterized protein</fullName>
    </submittedName>
</protein>
<organism evidence="2 3">
    <name type="scientific">Saccharothrix lopnurensis</name>
    <dbReference type="NCBI Taxonomy" id="1670621"/>
    <lineage>
        <taxon>Bacteria</taxon>
        <taxon>Bacillati</taxon>
        <taxon>Actinomycetota</taxon>
        <taxon>Actinomycetes</taxon>
        <taxon>Pseudonocardiales</taxon>
        <taxon>Pseudonocardiaceae</taxon>
        <taxon>Saccharothrix</taxon>
    </lineage>
</organism>
<reference evidence="3" key="1">
    <citation type="journal article" date="2019" name="Int. J. Syst. Evol. Microbiol.">
        <title>The Global Catalogue of Microorganisms (GCM) 10K type strain sequencing project: providing services to taxonomists for standard genome sequencing and annotation.</title>
        <authorList>
            <consortium name="The Broad Institute Genomics Platform"/>
            <consortium name="The Broad Institute Genome Sequencing Center for Infectious Disease"/>
            <person name="Wu L."/>
            <person name="Ma J."/>
        </authorList>
    </citation>
    <scope>NUCLEOTIDE SEQUENCE [LARGE SCALE GENOMIC DNA]</scope>
    <source>
        <strain evidence="3">CGMCC 4.7246</strain>
    </source>
</reference>
<feature type="region of interest" description="Disordered" evidence="1">
    <location>
        <begin position="53"/>
        <end position="130"/>
    </location>
</feature>
<comment type="caution">
    <text evidence="2">The sequence shown here is derived from an EMBL/GenBank/DDBJ whole genome shotgun (WGS) entry which is preliminary data.</text>
</comment>
<name>A0ABW1PBS5_9PSEU</name>
<sequence length="130" mass="14149">MEIDEGQALVLWCLLLPGLRRAAATGRWSDRLERAAARVRDGGSALDACRRFELIADDDPEEPTRGVGEPPGVSSAYPDPRGPRPPGTGRGDYRCPRGVCDRHDRRDEEGRPPVCALFDGEPMRPTGSPA</sequence>
<evidence type="ECO:0000313" key="2">
    <source>
        <dbReference type="EMBL" id="MFC6092237.1"/>
    </source>
</evidence>
<feature type="compositionally biased region" description="Basic and acidic residues" evidence="1">
    <location>
        <begin position="91"/>
        <end position="111"/>
    </location>
</feature>
<dbReference type="RefSeq" id="WP_380638528.1">
    <property type="nucleotide sequence ID" value="NZ_JBHSQO010000026.1"/>
</dbReference>
<dbReference type="EMBL" id="JBHSQO010000026">
    <property type="protein sequence ID" value="MFC6092237.1"/>
    <property type="molecule type" value="Genomic_DNA"/>
</dbReference>